<dbReference type="EMBL" id="KV425933">
    <property type="protein sequence ID" value="KZV97208.1"/>
    <property type="molecule type" value="Genomic_DNA"/>
</dbReference>
<dbReference type="OrthoDB" id="3322634at2759"/>
<dbReference type="InterPro" id="IPR001810">
    <property type="entry name" value="F-box_dom"/>
</dbReference>
<dbReference type="SUPFAM" id="SSF81383">
    <property type="entry name" value="F-box domain"/>
    <property type="match status" value="1"/>
</dbReference>
<keyword evidence="3" id="KW-1185">Reference proteome</keyword>
<organism evidence="2 3">
    <name type="scientific">Exidia glandulosa HHB12029</name>
    <dbReference type="NCBI Taxonomy" id="1314781"/>
    <lineage>
        <taxon>Eukaryota</taxon>
        <taxon>Fungi</taxon>
        <taxon>Dikarya</taxon>
        <taxon>Basidiomycota</taxon>
        <taxon>Agaricomycotina</taxon>
        <taxon>Agaricomycetes</taxon>
        <taxon>Auriculariales</taxon>
        <taxon>Exidiaceae</taxon>
        <taxon>Exidia</taxon>
    </lineage>
</organism>
<dbReference type="Proteomes" id="UP000077266">
    <property type="component" value="Unassembled WGS sequence"/>
</dbReference>
<protein>
    <recommendedName>
        <fullName evidence="1">F-box domain-containing protein</fullName>
    </recommendedName>
</protein>
<dbReference type="InterPro" id="IPR032675">
    <property type="entry name" value="LRR_dom_sf"/>
</dbReference>
<sequence length="530" mass="59820">MDPASRLPPELVTIVLNYLGQPDVLRAARISPRWRAIAISHPSFYAHLVFDDYADLVSDDYASSAHFEAFCLDVAYVVERNVRISLHVALDSVTTIRPYTKTWLDGAVQVARSLLQACPFIVRLRLVTPCLEHLQDALDELLVHPYERIHNTLDDLLQQPLPLLEFIDLTLVRDGNHDARPLPSSFLGGRAPKLRRLVLSGYSLAPSTPGVEYSFPRLRTFALDNARCALLNVAERFPALVELSCSSTEFIPADSVGFHKLFPRLKHLDVQPLPGSPLPWTNAEQTAQIASVSYQLRVPLRPHTEFEEPPLQLVRCIQAPARLKILKVAGLRPKMHIRIKGGGFTRTFVHELTKKYEHNWPPLKGLVASLGERITHICINWQCLRYYASSTWPPGPVRRIEVDLTDIRRSDDHLFNYDMHSRHTTTADAELDEFDLHVASLRVPLPQSPYGTSLVELALSSRRGSSIWFPAHKVLELMRLLELHLVRRMTLVVTHGVVIEPEDVELLLVVFVDVQSSCTCTACINKQSST</sequence>
<proteinExistence type="predicted"/>
<evidence type="ECO:0000259" key="1">
    <source>
        <dbReference type="PROSITE" id="PS50181"/>
    </source>
</evidence>
<evidence type="ECO:0000313" key="2">
    <source>
        <dbReference type="EMBL" id="KZV97208.1"/>
    </source>
</evidence>
<dbReference type="SMART" id="SM00256">
    <property type="entry name" value="FBOX"/>
    <property type="match status" value="1"/>
</dbReference>
<dbReference type="InterPro" id="IPR036047">
    <property type="entry name" value="F-box-like_dom_sf"/>
</dbReference>
<dbReference type="InParanoid" id="A0A165L1J7"/>
<feature type="domain" description="F-box" evidence="1">
    <location>
        <begin position="1"/>
        <end position="48"/>
    </location>
</feature>
<dbReference type="AlphaFoldDB" id="A0A165L1J7"/>
<name>A0A165L1J7_EXIGL</name>
<evidence type="ECO:0000313" key="3">
    <source>
        <dbReference type="Proteomes" id="UP000077266"/>
    </source>
</evidence>
<dbReference type="Pfam" id="PF12937">
    <property type="entry name" value="F-box-like"/>
    <property type="match status" value="1"/>
</dbReference>
<reference evidence="2 3" key="1">
    <citation type="journal article" date="2016" name="Mol. Biol. Evol.">
        <title>Comparative Genomics of Early-Diverging Mushroom-Forming Fungi Provides Insights into the Origins of Lignocellulose Decay Capabilities.</title>
        <authorList>
            <person name="Nagy L.G."/>
            <person name="Riley R."/>
            <person name="Tritt A."/>
            <person name="Adam C."/>
            <person name="Daum C."/>
            <person name="Floudas D."/>
            <person name="Sun H."/>
            <person name="Yadav J.S."/>
            <person name="Pangilinan J."/>
            <person name="Larsson K.H."/>
            <person name="Matsuura K."/>
            <person name="Barry K."/>
            <person name="Labutti K."/>
            <person name="Kuo R."/>
            <person name="Ohm R.A."/>
            <person name="Bhattacharya S.S."/>
            <person name="Shirouzu T."/>
            <person name="Yoshinaga Y."/>
            <person name="Martin F.M."/>
            <person name="Grigoriev I.V."/>
            <person name="Hibbett D.S."/>
        </authorList>
    </citation>
    <scope>NUCLEOTIDE SEQUENCE [LARGE SCALE GENOMIC DNA]</scope>
    <source>
        <strain evidence="2 3">HHB12029</strain>
    </source>
</reference>
<gene>
    <name evidence="2" type="ORF">EXIGLDRAFT_833058</name>
</gene>
<accession>A0A165L1J7</accession>
<dbReference type="PROSITE" id="PS50181">
    <property type="entry name" value="FBOX"/>
    <property type="match status" value="1"/>
</dbReference>
<dbReference type="SUPFAM" id="SSF52047">
    <property type="entry name" value="RNI-like"/>
    <property type="match status" value="1"/>
</dbReference>
<dbReference type="Gene3D" id="3.80.10.10">
    <property type="entry name" value="Ribonuclease Inhibitor"/>
    <property type="match status" value="1"/>
</dbReference>